<organism evidence="1 2">
    <name type="scientific">Periplaneta americana</name>
    <name type="common">American cockroach</name>
    <name type="synonym">Blatta americana</name>
    <dbReference type="NCBI Taxonomy" id="6978"/>
    <lineage>
        <taxon>Eukaryota</taxon>
        <taxon>Metazoa</taxon>
        <taxon>Ecdysozoa</taxon>
        <taxon>Arthropoda</taxon>
        <taxon>Hexapoda</taxon>
        <taxon>Insecta</taxon>
        <taxon>Pterygota</taxon>
        <taxon>Neoptera</taxon>
        <taxon>Polyneoptera</taxon>
        <taxon>Dictyoptera</taxon>
        <taxon>Blattodea</taxon>
        <taxon>Blattoidea</taxon>
        <taxon>Blattidae</taxon>
        <taxon>Blattinae</taxon>
        <taxon>Periplaneta</taxon>
    </lineage>
</organism>
<dbReference type="Proteomes" id="UP001148838">
    <property type="component" value="Unassembled WGS sequence"/>
</dbReference>
<protein>
    <recommendedName>
        <fullName evidence="3">Tc1-like transposase DDE domain-containing protein</fullName>
    </recommendedName>
</protein>
<evidence type="ECO:0000313" key="2">
    <source>
        <dbReference type="Proteomes" id="UP001148838"/>
    </source>
</evidence>
<comment type="caution">
    <text evidence="1">The sequence shown here is derived from an EMBL/GenBank/DDBJ whole genome shotgun (WGS) entry which is preliminary data.</text>
</comment>
<evidence type="ECO:0008006" key="3">
    <source>
        <dbReference type="Google" id="ProtNLM"/>
    </source>
</evidence>
<keyword evidence="2" id="KW-1185">Reference proteome</keyword>
<dbReference type="EMBL" id="JAJSOF020000015">
    <property type="protein sequence ID" value="KAJ4441294.1"/>
    <property type="molecule type" value="Genomic_DNA"/>
</dbReference>
<proteinExistence type="predicted"/>
<name>A0ABQ8T478_PERAM</name>
<gene>
    <name evidence="1" type="ORF">ANN_11148</name>
</gene>
<reference evidence="1 2" key="1">
    <citation type="journal article" date="2022" name="Allergy">
        <title>Genome assembly and annotation of Periplaneta americana reveal a comprehensive cockroach allergen profile.</title>
        <authorList>
            <person name="Wang L."/>
            <person name="Xiong Q."/>
            <person name="Saelim N."/>
            <person name="Wang L."/>
            <person name="Nong W."/>
            <person name="Wan A.T."/>
            <person name="Shi M."/>
            <person name="Liu X."/>
            <person name="Cao Q."/>
            <person name="Hui J.H.L."/>
            <person name="Sookrung N."/>
            <person name="Leung T.F."/>
            <person name="Tungtrongchitr A."/>
            <person name="Tsui S.K.W."/>
        </authorList>
    </citation>
    <scope>NUCLEOTIDE SEQUENCE [LARGE SCALE GENOMIC DNA]</scope>
    <source>
        <strain evidence="1">PWHHKU_190912</strain>
    </source>
</reference>
<evidence type="ECO:0000313" key="1">
    <source>
        <dbReference type="EMBL" id="KAJ4441294.1"/>
    </source>
</evidence>
<feature type="non-terminal residue" evidence="1">
    <location>
        <position position="60"/>
    </location>
</feature>
<accession>A0ABQ8T478</accession>
<sequence length="60" mass="6719">MATLSSRRSNDGQKNRACFLEGAMNHNVCLNSILQSIERPFANALGESFILMYDNACTHR</sequence>